<feature type="disulfide bond" evidence="7">
    <location>
        <begin position="947"/>
        <end position="1011"/>
    </location>
</feature>
<dbReference type="PROSITE" id="PS00420">
    <property type="entry name" value="SRCR_1"/>
    <property type="match status" value="1"/>
</dbReference>
<keyword evidence="3 8" id="KW-0732">Signal</keyword>
<evidence type="ECO:0000256" key="4">
    <source>
        <dbReference type="ARBA" id="ARBA00022737"/>
    </source>
</evidence>
<feature type="signal peptide" evidence="8">
    <location>
        <begin position="1"/>
        <end position="23"/>
    </location>
</feature>
<dbReference type="Gene3D" id="3.10.250.10">
    <property type="entry name" value="SRCR-like domain"/>
    <property type="match status" value="8"/>
</dbReference>
<feature type="disulfide bond" evidence="7">
    <location>
        <begin position="203"/>
        <end position="213"/>
    </location>
</feature>
<evidence type="ECO:0000313" key="11">
    <source>
        <dbReference type="Proteomes" id="UP000005225"/>
    </source>
</evidence>
<dbReference type="PANTHER" id="PTHR19331">
    <property type="entry name" value="SCAVENGER RECEPTOR DOMAIN-CONTAINING"/>
    <property type="match status" value="1"/>
</dbReference>
<comment type="subcellular location">
    <subcellularLocation>
        <location evidence="1">Secreted</location>
    </subcellularLocation>
</comment>
<dbReference type="GO" id="GO:0005576">
    <property type="term" value="C:extracellular region"/>
    <property type="evidence" value="ECO:0007669"/>
    <property type="project" value="UniProtKB-SubCell"/>
</dbReference>
<dbReference type="EMBL" id="AAQR03127746">
    <property type="status" value="NOT_ANNOTATED_CDS"/>
    <property type="molecule type" value="Genomic_DNA"/>
</dbReference>
<feature type="disulfide bond" evidence="7">
    <location>
        <begin position="824"/>
        <end position="885"/>
    </location>
</feature>
<feature type="domain" description="SRCR" evidence="9">
    <location>
        <begin position="1027"/>
        <end position="1127"/>
    </location>
</feature>
<feature type="disulfide bond" evidence="7">
    <location>
        <begin position="309"/>
        <end position="319"/>
    </location>
</feature>
<feature type="disulfide bond" evidence="7">
    <location>
        <begin position="1065"/>
        <end position="1126"/>
    </location>
</feature>
<evidence type="ECO:0000256" key="5">
    <source>
        <dbReference type="ARBA" id="ARBA00023157"/>
    </source>
</evidence>
<dbReference type="AlphaFoldDB" id="H0XHJ0"/>
<dbReference type="GeneTree" id="ENSGT00940000157963"/>
<feature type="disulfide bond" evidence="7">
    <location>
        <begin position="749"/>
        <end position="759"/>
    </location>
</feature>
<proteinExistence type="predicted"/>
<feature type="domain" description="SRCR" evidence="9">
    <location>
        <begin position="785"/>
        <end position="886"/>
    </location>
</feature>
<keyword evidence="6" id="KW-0325">Glycoprotein</keyword>
<feature type="disulfide bond" evidence="7">
    <location>
        <begin position="414"/>
        <end position="475"/>
    </location>
</feature>
<feature type="domain" description="SRCR" evidence="9">
    <location>
        <begin position="134"/>
        <end position="234"/>
    </location>
</feature>
<dbReference type="Proteomes" id="UP000005225">
    <property type="component" value="Unassembled WGS sequence"/>
</dbReference>
<evidence type="ECO:0000256" key="1">
    <source>
        <dbReference type="ARBA" id="ARBA00004613"/>
    </source>
</evidence>
<evidence type="ECO:0000256" key="8">
    <source>
        <dbReference type="SAM" id="SignalP"/>
    </source>
</evidence>
<feature type="disulfide bond" evidence="7">
    <location>
        <begin position="172"/>
        <end position="233"/>
    </location>
</feature>
<dbReference type="EMBL" id="AAQR03127742">
    <property type="status" value="NOT_ANNOTATED_CDS"/>
    <property type="molecule type" value="Genomic_DNA"/>
</dbReference>
<dbReference type="Pfam" id="PF00530">
    <property type="entry name" value="SRCR"/>
    <property type="match status" value="8"/>
</dbReference>
<evidence type="ECO:0000259" key="9">
    <source>
        <dbReference type="PROSITE" id="PS50287"/>
    </source>
</evidence>
<dbReference type="Ensembl" id="ENSOGAT00000031785.1">
    <property type="protein sequence ID" value="ENSOGAP00000015580.1"/>
    <property type="gene ID" value="ENSOGAG00000028448.1"/>
</dbReference>
<feature type="domain" description="SRCR" evidence="9">
    <location>
        <begin position="376"/>
        <end position="476"/>
    </location>
</feature>
<reference evidence="10" key="3">
    <citation type="submission" date="2025-09" db="UniProtKB">
        <authorList>
            <consortium name="Ensembl"/>
        </authorList>
    </citation>
    <scope>IDENTIFICATION</scope>
</reference>
<feature type="disulfide bond" evidence="7">
    <location>
        <begin position="278"/>
        <end position="339"/>
    </location>
</feature>
<organism evidence="10 11">
    <name type="scientific">Otolemur garnettii</name>
    <name type="common">Small-eared galago</name>
    <name type="synonym">Garnett's greater bushbaby</name>
    <dbReference type="NCBI Taxonomy" id="30611"/>
    <lineage>
        <taxon>Eukaryota</taxon>
        <taxon>Metazoa</taxon>
        <taxon>Chordata</taxon>
        <taxon>Craniata</taxon>
        <taxon>Vertebrata</taxon>
        <taxon>Euteleostomi</taxon>
        <taxon>Mammalia</taxon>
        <taxon>Eutheria</taxon>
        <taxon>Euarchontoglires</taxon>
        <taxon>Primates</taxon>
        <taxon>Strepsirrhini</taxon>
        <taxon>Lorisiformes</taxon>
        <taxon>Galagidae</taxon>
        <taxon>Otolemur</taxon>
    </lineage>
</organism>
<dbReference type="EMBL" id="AAQR03127741">
    <property type="status" value="NOT_ANNOTATED_CDS"/>
    <property type="molecule type" value="Genomic_DNA"/>
</dbReference>
<keyword evidence="4" id="KW-0677">Repeat</keyword>
<feature type="disulfide bond" evidence="7">
    <location>
        <begin position="97"/>
        <end position="107"/>
    </location>
</feature>
<name>H0XHJ0_OTOGA</name>
<dbReference type="EMBL" id="AAQR03127744">
    <property type="status" value="NOT_ANNOTATED_CDS"/>
    <property type="molecule type" value="Genomic_DNA"/>
</dbReference>
<keyword evidence="11" id="KW-1185">Reference proteome</keyword>
<keyword evidence="2" id="KW-0964">Secreted</keyword>
<evidence type="ECO:0000256" key="6">
    <source>
        <dbReference type="ARBA" id="ARBA00023180"/>
    </source>
</evidence>
<feature type="disulfide bond" evidence="7">
    <location>
        <begin position="960"/>
        <end position="1021"/>
    </location>
</feature>
<evidence type="ECO:0000256" key="3">
    <source>
        <dbReference type="ARBA" id="ARBA00022729"/>
    </source>
</evidence>
<protein>
    <recommendedName>
        <fullName evidence="9">SRCR domain-containing protein</fullName>
    </recommendedName>
</protein>
<dbReference type="InParanoid" id="H0XHJ0"/>
<evidence type="ECO:0000313" key="10">
    <source>
        <dbReference type="Ensembl" id="ENSOGAP00000015580.1"/>
    </source>
</evidence>
<dbReference type="EMBL" id="AAQR03127745">
    <property type="status" value="NOT_ANNOTATED_CDS"/>
    <property type="molecule type" value="Genomic_DNA"/>
</dbReference>
<sequence>MALSGHLFLQGLCFLLLSTLMGAQDVELRLENGGHRCEGRVELKHQGEWGTVDDYDWELQAAEVVCRQLGCGTAVEAPKGPHFGSGVGPIWLGYIVCQGNESNVNHCRHSPFEDLLNFGYSRSWTAGVVCSGFVRLVGGDGPCSGQVEVNSEGDWIPVSDGNFTFPTAQVICAELGCSKAESVLGNVSFREASVRVWAEEFQCEGKESGLWFCPRVPCPGGTCHHSGTAQIICSEYTEVRLMKNGSSQCEGQVEMNISGHWRPLCASYWSMANANVLCRQLSCGVAMSTPQGEFFVEGGNGIWKDQFHCSGAEPSLWHCPVTTLVGPDCNCVNTASVICSGNKTQLLPRCNDSLSDSAGSVTSEESAANCSERPYLRLVDGGSPCAGRVEIYHEDSWGTICDNSWDLSDAHVVCRYLGCGEALDALGSAAFGAGSGPIWLDELQCTGKESYIWKCPSQGWGNHDCSDRMDAGVICSVSIAVPSFSSGQFCSSLEDWRRGNWGIGIGNGSCEKTLLRVQVESGESQSVHLGEFCMASFLPQERRMSCKKDSSLRSSPGDDILLNDLPKDTVYLYNKTPRKVSRTHKDLKCESRISILLSTSWATQCSDANCITTARVADKEAFHGHVSNIYPGTLNLLLDNYGCRAHLSLLFSWPGLSLNQSALVHVAGAGTTVLCVSRFVHLVGGVGPCSGRVEVNSGGGWTPISGGNFIFSTAQVICAELGCGKPASVLEDVSFIKASGQLWTEEFQCQGQESRLWLCPRAPCAGGTCLHSGAVQIICSEYTEVRLMKNGTFQCEGQVEMNIFGDWRPFCASHWSMANANVLCRQLGCGVAMSTPQGAYIVEEETRIWKDRFHCSGTEPFLWHCPVTALGSPDCNHGNTASVICSGNQTQLLPQCNDSVSDSAGSVILEESAANCSENRRLRLVDGGSRCAGRVEIYHEGSWGTICDDGWDLNDAHVVCRQLDCGEALGALGFAHFGKGSGPIWLDDVNCTGKEAHVWRCPSRGWGQHNCRHKEDAGVTCSEFLALRLVSRDQQCAGWLEIFYNGTWGSVCHSPMEAMTVSTICRQLGCGDSGTLNSSVAIREGSRPRWVDVIQCRKTATSLWQCPSNPWKYRSCSSSEEAYITCAG</sequence>
<accession>H0XHJ0</accession>
<dbReference type="FunFam" id="3.10.250.10:FF:000009">
    <property type="entry name" value="WC1"/>
    <property type="match status" value="3"/>
</dbReference>
<dbReference type="STRING" id="30611.ENSOGAP00000015580"/>
<feature type="disulfide bond" evidence="7">
    <location>
        <begin position="445"/>
        <end position="455"/>
    </location>
</feature>
<dbReference type="OMA" id="DANCITT"/>
<feature type="disulfide bond" evidence="7">
    <location>
        <begin position="811"/>
        <end position="875"/>
    </location>
</feature>
<dbReference type="HOGENOM" id="CLU_305356_0_0_1"/>
<dbReference type="InterPro" id="IPR001190">
    <property type="entry name" value="SRCR"/>
</dbReference>
<feature type="domain" description="SRCR" evidence="9">
    <location>
        <begin position="922"/>
        <end position="1022"/>
    </location>
</feature>
<dbReference type="PROSITE" id="PS50287">
    <property type="entry name" value="SRCR_2"/>
    <property type="match status" value="8"/>
</dbReference>
<feature type="disulfide bond" evidence="7">
    <location>
        <begin position="855"/>
        <end position="865"/>
    </location>
</feature>
<feature type="disulfide bond" evidence="7">
    <location>
        <begin position="1052"/>
        <end position="1116"/>
    </location>
</feature>
<feature type="chain" id="PRO_5003545669" description="SRCR domain-containing protein" evidence="8">
    <location>
        <begin position="24"/>
        <end position="1128"/>
    </location>
</feature>
<reference evidence="11" key="1">
    <citation type="submission" date="2011-03" db="EMBL/GenBank/DDBJ databases">
        <title>Version 3 of the genome sequence of Otolemur garnettii (Bushbaby).</title>
        <authorList>
            <consortium name="The Broad Institute Genome Sequencing Platform"/>
            <person name="Di Palma F."/>
            <person name="Johnson J."/>
            <person name="Lander E.S."/>
            <person name="Lindblad-Toh K."/>
            <person name="Jaffe D.B."/>
            <person name="Gnerre S."/>
            <person name="MacCallum I."/>
            <person name="Przybylski D."/>
            <person name="Ribeiro F.J."/>
            <person name="Burton J.N."/>
            <person name="Walker B.J."/>
            <person name="Sharpe T."/>
            <person name="Hall G."/>
        </authorList>
    </citation>
    <scope>NUCLEOTIDE SEQUENCE [LARGE SCALE GENOMIC DNA]</scope>
</reference>
<evidence type="ECO:0000256" key="7">
    <source>
        <dbReference type="PROSITE-ProRule" id="PRU00196"/>
    </source>
</evidence>
<feature type="disulfide bond" evidence="7">
    <location>
        <begin position="1096"/>
        <end position="1106"/>
    </location>
</feature>
<reference evidence="10" key="2">
    <citation type="submission" date="2025-08" db="UniProtKB">
        <authorList>
            <consortium name="Ensembl"/>
        </authorList>
    </citation>
    <scope>IDENTIFICATION</scope>
</reference>
<keyword evidence="5 7" id="KW-1015">Disulfide bond</keyword>
<dbReference type="FunFam" id="3.10.250.10:FF:000004">
    <property type="entry name" value="Scavenger receptor cysteine-rich type 1 protein M130"/>
    <property type="match status" value="4"/>
</dbReference>
<feature type="disulfide bond" evidence="7">
    <location>
        <begin position="401"/>
        <end position="465"/>
    </location>
</feature>
<dbReference type="PRINTS" id="PR00258">
    <property type="entry name" value="SPERACTRCPTR"/>
</dbReference>
<feature type="disulfide bond" evidence="7">
    <location>
        <begin position="718"/>
        <end position="779"/>
    </location>
</feature>
<dbReference type="PANTHER" id="PTHR19331:SF468">
    <property type="entry name" value="SCAVENGER RECEPTOR CYSTEINE-RICH TYPE 1 PROTEIN M160"/>
    <property type="match status" value="1"/>
</dbReference>
<dbReference type="EMBL" id="AAQR03127743">
    <property type="status" value="NOT_ANNOTATED_CDS"/>
    <property type="molecule type" value="Genomic_DNA"/>
</dbReference>
<feature type="disulfide bond" evidence="7">
    <location>
        <begin position="265"/>
        <end position="329"/>
    </location>
</feature>
<feature type="domain" description="SRCR" evidence="9">
    <location>
        <begin position="239"/>
        <end position="340"/>
    </location>
</feature>
<dbReference type="SMART" id="SM00202">
    <property type="entry name" value="SR"/>
    <property type="match status" value="8"/>
</dbReference>
<dbReference type="FunFam" id="3.10.250.10:FF:000012">
    <property type="entry name" value="CD163 molecule like 1"/>
    <property type="match status" value="1"/>
</dbReference>
<feature type="domain" description="SRCR" evidence="9">
    <location>
        <begin position="28"/>
        <end position="131"/>
    </location>
</feature>
<dbReference type="SUPFAM" id="SSF56487">
    <property type="entry name" value="SRCR-like"/>
    <property type="match status" value="8"/>
</dbReference>
<dbReference type="eggNOG" id="ENOG502QQ5W">
    <property type="taxonomic scope" value="Eukaryota"/>
</dbReference>
<feature type="disulfide bond" evidence="7">
    <location>
        <begin position="991"/>
        <end position="1001"/>
    </location>
</feature>
<evidence type="ECO:0000256" key="2">
    <source>
        <dbReference type="ARBA" id="ARBA00022525"/>
    </source>
</evidence>
<comment type="caution">
    <text evidence="7">Lacks conserved residue(s) required for the propagation of feature annotation.</text>
</comment>
<dbReference type="GO" id="GO:0009897">
    <property type="term" value="C:external side of plasma membrane"/>
    <property type="evidence" value="ECO:0007669"/>
    <property type="project" value="TreeGrafter"/>
</dbReference>
<feature type="domain" description="SRCR" evidence="9">
    <location>
        <begin position="680"/>
        <end position="780"/>
    </location>
</feature>
<dbReference type="InterPro" id="IPR036772">
    <property type="entry name" value="SRCR-like_dom_sf"/>
</dbReference>